<evidence type="ECO:0000259" key="7">
    <source>
        <dbReference type="Pfam" id="PF08281"/>
    </source>
</evidence>
<dbReference type="Gene3D" id="1.10.10.10">
    <property type="entry name" value="Winged helix-like DNA-binding domain superfamily/Winged helix DNA-binding domain"/>
    <property type="match status" value="1"/>
</dbReference>
<dbReference type="EMBL" id="JBEPMX010000007">
    <property type="protein sequence ID" value="MET3683589.1"/>
    <property type="molecule type" value="Genomic_DNA"/>
</dbReference>
<dbReference type="SUPFAM" id="SSF88946">
    <property type="entry name" value="Sigma2 domain of RNA polymerase sigma factors"/>
    <property type="match status" value="1"/>
</dbReference>
<evidence type="ECO:0000313" key="8">
    <source>
        <dbReference type="EMBL" id="MET3683589.1"/>
    </source>
</evidence>
<evidence type="ECO:0000256" key="5">
    <source>
        <dbReference type="ARBA" id="ARBA00023163"/>
    </source>
</evidence>
<dbReference type="InterPro" id="IPR014284">
    <property type="entry name" value="RNA_pol_sigma-70_dom"/>
</dbReference>
<name>A0ABV2KW49_9BACI</name>
<comment type="caution">
    <text evidence="8">The sequence shown here is derived from an EMBL/GenBank/DDBJ whole genome shotgun (WGS) entry which is preliminary data.</text>
</comment>
<evidence type="ECO:0000256" key="3">
    <source>
        <dbReference type="ARBA" id="ARBA00023082"/>
    </source>
</evidence>
<protein>
    <submittedName>
        <fullName evidence="8">RNA polymerase sigma-70 factor (ECF subfamily)</fullName>
    </submittedName>
</protein>
<dbReference type="CDD" id="cd06171">
    <property type="entry name" value="Sigma70_r4"/>
    <property type="match status" value="1"/>
</dbReference>
<dbReference type="InterPro" id="IPR013249">
    <property type="entry name" value="RNA_pol_sigma70_r4_t2"/>
</dbReference>
<evidence type="ECO:0000259" key="6">
    <source>
        <dbReference type="Pfam" id="PF04542"/>
    </source>
</evidence>
<comment type="similarity">
    <text evidence="1">Belongs to the sigma-70 factor family. ECF subfamily.</text>
</comment>
<keyword evidence="9" id="KW-1185">Reference proteome</keyword>
<keyword evidence="5" id="KW-0804">Transcription</keyword>
<evidence type="ECO:0000256" key="4">
    <source>
        <dbReference type="ARBA" id="ARBA00023125"/>
    </source>
</evidence>
<dbReference type="Gene3D" id="1.10.1740.10">
    <property type="match status" value="1"/>
</dbReference>
<keyword evidence="3" id="KW-0731">Sigma factor</keyword>
<accession>A0ABV2KW49</accession>
<dbReference type="InterPro" id="IPR007627">
    <property type="entry name" value="RNA_pol_sigma70_r2"/>
</dbReference>
<keyword evidence="4" id="KW-0238">DNA-binding</keyword>
<evidence type="ECO:0000256" key="2">
    <source>
        <dbReference type="ARBA" id="ARBA00023015"/>
    </source>
</evidence>
<dbReference type="Pfam" id="PF04542">
    <property type="entry name" value="Sigma70_r2"/>
    <property type="match status" value="1"/>
</dbReference>
<dbReference type="PANTHER" id="PTHR43133:SF52">
    <property type="entry name" value="ECF RNA POLYMERASE SIGMA FACTOR SIGL"/>
    <property type="match status" value="1"/>
</dbReference>
<sequence length="185" mass="21536">MTDEELIRQALAGDDSAVRDLHERYVDRVFQYLYIQTNHYHDAEELLQDVFYKAAKNLAKFKGRSSFKTWLFSICRHAVIDYYRTNKNGQHETSMDHDVVEALSESKASAESVVMGQFGYEDVVDDILDLPYTYREVLHLRFIEGLSIRETAKVMEKTTVAVKGIQKRAKKELSHRMESEVSVYE</sequence>
<dbReference type="InterPro" id="IPR036388">
    <property type="entry name" value="WH-like_DNA-bd_sf"/>
</dbReference>
<evidence type="ECO:0000313" key="9">
    <source>
        <dbReference type="Proteomes" id="UP001549167"/>
    </source>
</evidence>
<dbReference type="InterPro" id="IPR013325">
    <property type="entry name" value="RNA_pol_sigma_r2"/>
</dbReference>
<dbReference type="Pfam" id="PF08281">
    <property type="entry name" value="Sigma70_r4_2"/>
    <property type="match status" value="1"/>
</dbReference>
<keyword evidence="2" id="KW-0805">Transcription regulation</keyword>
<dbReference type="NCBIfam" id="TIGR02937">
    <property type="entry name" value="sigma70-ECF"/>
    <property type="match status" value="1"/>
</dbReference>
<proteinExistence type="inferred from homology"/>
<dbReference type="Proteomes" id="UP001549167">
    <property type="component" value="Unassembled WGS sequence"/>
</dbReference>
<reference evidence="8 9" key="1">
    <citation type="submission" date="2024-06" db="EMBL/GenBank/DDBJ databases">
        <title>Genomic Encyclopedia of Type Strains, Phase IV (KMG-IV): sequencing the most valuable type-strain genomes for metagenomic binning, comparative biology and taxonomic classification.</title>
        <authorList>
            <person name="Goeker M."/>
        </authorList>
    </citation>
    <scope>NUCLEOTIDE SEQUENCE [LARGE SCALE GENOMIC DNA]</scope>
    <source>
        <strain evidence="8 9">DSM 23520</strain>
    </source>
</reference>
<evidence type="ECO:0000256" key="1">
    <source>
        <dbReference type="ARBA" id="ARBA00010641"/>
    </source>
</evidence>
<organism evidence="8 9">
    <name type="scientific">Alkalibacillus flavidus</name>
    <dbReference type="NCBI Taxonomy" id="546021"/>
    <lineage>
        <taxon>Bacteria</taxon>
        <taxon>Bacillati</taxon>
        <taxon>Bacillota</taxon>
        <taxon>Bacilli</taxon>
        <taxon>Bacillales</taxon>
        <taxon>Bacillaceae</taxon>
        <taxon>Alkalibacillus</taxon>
    </lineage>
</organism>
<dbReference type="SUPFAM" id="SSF88659">
    <property type="entry name" value="Sigma3 and sigma4 domains of RNA polymerase sigma factors"/>
    <property type="match status" value="1"/>
</dbReference>
<gene>
    <name evidence="8" type="ORF">ABID56_001684</name>
</gene>
<dbReference type="InterPro" id="IPR013324">
    <property type="entry name" value="RNA_pol_sigma_r3/r4-like"/>
</dbReference>
<dbReference type="RefSeq" id="WP_354220153.1">
    <property type="nucleotide sequence ID" value="NZ_JBEPMX010000007.1"/>
</dbReference>
<feature type="domain" description="RNA polymerase sigma-70 region 2" evidence="6">
    <location>
        <begin position="21"/>
        <end position="87"/>
    </location>
</feature>
<dbReference type="InterPro" id="IPR039425">
    <property type="entry name" value="RNA_pol_sigma-70-like"/>
</dbReference>
<dbReference type="PANTHER" id="PTHR43133">
    <property type="entry name" value="RNA POLYMERASE ECF-TYPE SIGMA FACTO"/>
    <property type="match status" value="1"/>
</dbReference>
<feature type="domain" description="RNA polymerase sigma factor 70 region 4 type 2" evidence="7">
    <location>
        <begin position="130"/>
        <end position="173"/>
    </location>
</feature>